<dbReference type="Proteomes" id="UP000216311">
    <property type="component" value="Unassembled WGS sequence"/>
</dbReference>
<dbReference type="EMBL" id="NMVQ01000008">
    <property type="protein sequence ID" value="OYO23169.1"/>
    <property type="molecule type" value="Genomic_DNA"/>
</dbReference>
<evidence type="ECO:0000256" key="14">
    <source>
        <dbReference type="ARBA" id="ARBA00023209"/>
    </source>
</evidence>
<keyword evidence="15" id="KW-0464">Manganese</keyword>
<keyword evidence="20" id="KW-1185">Reference proteome</keyword>
<dbReference type="GO" id="GO:0050520">
    <property type="term" value="F:phosphatidylcholine synthase activity"/>
    <property type="evidence" value="ECO:0007669"/>
    <property type="project" value="UniProtKB-EC"/>
</dbReference>
<dbReference type="GO" id="GO:0008654">
    <property type="term" value="P:phospholipid biosynthetic process"/>
    <property type="evidence" value="ECO:0007669"/>
    <property type="project" value="UniProtKB-KW"/>
</dbReference>
<evidence type="ECO:0000256" key="4">
    <source>
        <dbReference type="ARBA" id="ARBA00013195"/>
    </source>
</evidence>
<keyword evidence="8" id="KW-0997">Cell inner membrane</keyword>
<keyword evidence="6" id="KW-1003">Cell membrane</keyword>
<keyword evidence="10 18" id="KW-0812">Transmembrane</keyword>
<evidence type="ECO:0000256" key="10">
    <source>
        <dbReference type="ARBA" id="ARBA00022692"/>
    </source>
</evidence>
<keyword evidence="13 18" id="KW-0472">Membrane</keyword>
<evidence type="ECO:0000313" key="20">
    <source>
        <dbReference type="Proteomes" id="UP000216311"/>
    </source>
</evidence>
<evidence type="ECO:0000256" key="5">
    <source>
        <dbReference type="ARBA" id="ARBA00015623"/>
    </source>
</evidence>
<sequence length="249" mass="27744">MVRVSRPESAAPAYSLTQRLAAWGVHALTMTGIVWACLALLALLRNDLVEMWGWLGVALIVDGLDGTLARRAKVTERVPWFDGSALDLIVDYLTWTFIPALFMYRCLPLGPDPVPGLVLIVVCASSLFCYCNKQMKSTDYYFVGFPAAWNVVAVHMWLLGTGWVFNLVATLVLAVLTLVPIQFVHPFRVRRLMIVNIVAVLAWLVAIVCQTLVYPERQLPAQLLMWIGGGWFLLAGFARTLRRRADPAA</sequence>
<feature type="transmembrane region" description="Helical" evidence="18">
    <location>
        <begin position="193"/>
        <end position="213"/>
    </location>
</feature>
<keyword evidence="11 18" id="KW-1133">Transmembrane helix</keyword>
<feature type="transmembrane region" description="Helical" evidence="18">
    <location>
        <begin position="163"/>
        <end position="181"/>
    </location>
</feature>
<reference evidence="19 20" key="1">
    <citation type="submission" date="2017-07" db="EMBL/GenBank/DDBJ databases">
        <title>Draft whole genome sequences of clinical Proprionibacteriaceae strains.</title>
        <authorList>
            <person name="Bernier A.-M."/>
            <person name="Bernard K."/>
            <person name="Domingo M.-C."/>
        </authorList>
    </citation>
    <scope>NUCLEOTIDE SEQUENCE [LARGE SCALE GENOMIC DNA]</scope>
    <source>
        <strain evidence="19 20">NML 130396</strain>
    </source>
</reference>
<dbReference type="EC" id="2.7.8.24" evidence="4"/>
<protein>
    <recommendedName>
        <fullName evidence="5">Phosphatidylcholine synthase</fullName>
        <ecNumber evidence="4">2.7.8.24</ecNumber>
    </recommendedName>
    <alternativeName>
        <fullName evidence="17">CDP-diglyceride-choline O-phosphatidyltransferase</fullName>
    </alternativeName>
</protein>
<dbReference type="GO" id="GO:0005886">
    <property type="term" value="C:plasma membrane"/>
    <property type="evidence" value="ECO:0007669"/>
    <property type="project" value="UniProtKB-SubCell"/>
</dbReference>
<evidence type="ECO:0000256" key="1">
    <source>
        <dbReference type="ARBA" id="ARBA00000958"/>
    </source>
</evidence>
<keyword evidence="14" id="KW-0594">Phospholipid biosynthesis</keyword>
<keyword evidence="7" id="KW-0444">Lipid biosynthesis</keyword>
<comment type="subcellular location">
    <subcellularLocation>
        <location evidence="3">Cell inner membrane</location>
        <topology evidence="3">Multi-pass membrane protein</topology>
    </subcellularLocation>
</comment>
<dbReference type="Gene3D" id="1.20.120.1760">
    <property type="match status" value="1"/>
</dbReference>
<keyword evidence="12" id="KW-0443">Lipid metabolism</keyword>
<dbReference type="InterPro" id="IPR043130">
    <property type="entry name" value="CDP-OH_PTrfase_TM_dom"/>
</dbReference>
<evidence type="ECO:0000256" key="2">
    <source>
        <dbReference type="ARBA" id="ARBA00001936"/>
    </source>
</evidence>
<comment type="cofactor">
    <cofactor evidence="2">
        <name>Mn(2+)</name>
        <dbReference type="ChEBI" id="CHEBI:29035"/>
    </cofactor>
</comment>
<evidence type="ECO:0000256" key="3">
    <source>
        <dbReference type="ARBA" id="ARBA00004429"/>
    </source>
</evidence>
<evidence type="ECO:0000256" key="6">
    <source>
        <dbReference type="ARBA" id="ARBA00022475"/>
    </source>
</evidence>
<keyword evidence="9" id="KW-0808">Transferase</keyword>
<evidence type="ECO:0000256" key="18">
    <source>
        <dbReference type="SAM" id="Phobius"/>
    </source>
</evidence>
<dbReference type="OrthoDB" id="350520at2"/>
<evidence type="ECO:0000256" key="17">
    <source>
        <dbReference type="ARBA" id="ARBA00033321"/>
    </source>
</evidence>
<comment type="catalytic activity">
    <reaction evidence="1">
        <text>a CDP-1,2-diacyl-sn-glycerol + choline = a 1,2-diacyl-sn-glycero-3-phosphocholine + CMP + H(+)</text>
        <dbReference type="Rhea" id="RHEA:14597"/>
        <dbReference type="ChEBI" id="CHEBI:15354"/>
        <dbReference type="ChEBI" id="CHEBI:15378"/>
        <dbReference type="ChEBI" id="CHEBI:57643"/>
        <dbReference type="ChEBI" id="CHEBI:58332"/>
        <dbReference type="ChEBI" id="CHEBI:60377"/>
        <dbReference type="EC" id="2.7.8.24"/>
    </reaction>
</comment>
<organism evidence="19 20">
    <name type="scientific">Enemella dayhoffiae</name>
    <dbReference type="NCBI Taxonomy" id="2016507"/>
    <lineage>
        <taxon>Bacteria</taxon>
        <taxon>Bacillati</taxon>
        <taxon>Actinomycetota</taxon>
        <taxon>Actinomycetes</taxon>
        <taxon>Propionibacteriales</taxon>
        <taxon>Propionibacteriaceae</taxon>
        <taxon>Enemella</taxon>
    </lineage>
</organism>
<feature type="transmembrane region" description="Helical" evidence="18">
    <location>
        <begin position="140"/>
        <end position="157"/>
    </location>
</feature>
<feature type="transmembrane region" description="Helical" evidence="18">
    <location>
        <begin position="219"/>
        <end position="238"/>
    </location>
</feature>
<dbReference type="PIRSF" id="PIRSF000851">
    <property type="entry name" value="PcS"/>
    <property type="match status" value="1"/>
</dbReference>
<name>A0A255H6F2_9ACTN</name>
<evidence type="ECO:0000256" key="16">
    <source>
        <dbReference type="ARBA" id="ARBA00023264"/>
    </source>
</evidence>
<dbReference type="AlphaFoldDB" id="A0A255H6F2"/>
<evidence type="ECO:0000256" key="8">
    <source>
        <dbReference type="ARBA" id="ARBA00022519"/>
    </source>
</evidence>
<evidence type="ECO:0000256" key="13">
    <source>
        <dbReference type="ARBA" id="ARBA00023136"/>
    </source>
</evidence>
<feature type="transmembrane region" description="Helical" evidence="18">
    <location>
        <begin position="114"/>
        <end position="131"/>
    </location>
</feature>
<dbReference type="InterPro" id="IPR026027">
    <property type="entry name" value="PcS"/>
</dbReference>
<keyword evidence="16" id="KW-1208">Phospholipid metabolism</keyword>
<evidence type="ECO:0000256" key="12">
    <source>
        <dbReference type="ARBA" id="ARBA00023098"/>
    </source>
</evidence>
<gene>
    <name evidence="19" type="ORF">CGZ93_06805</name>
</gene>
<evidence type="ECO:0000256" key="11">
    <source>
        <dbReference type="ARBA" id="ARBA00022989"/>
    </source>
</evidence>
<accession>A0A255H6F2</accession>
<proteinExistence type="predicted"/>
<evidence type="ECO:0000256" key="7">
    <source>
        <dbReference type="ARBA" id="ARBA00022516"/>
    </source>
</evidence>
<feature type="transmembrane region" description="Helical" evidence="18">
    <location>
        <begin position="20"/>
        <end position="45"/>
    </location>
</feature>
<comment type="caution">
    <text evidence="19">The sequence shown here is derived from an EMBL/GenBank/DDBJ whole genome shotgun (WGS) entry which is preliminary data.</text>
</comment>
<evidence type="ECO:0000256" key="15">
    <source>
        <dbReference type="ARBA" id="ARBA00023211"/>
    </source>
</evidence>
<evidence type="ECO:0000256" key="9">
    <source>
        <dbReference type="ARBA" id="ARBA00022679"/>
    </source>
</evidence>
<evidence type="ECO:0000313" key="19">
    <source>
        <dbReference type="EMBL" id="OYO23169.1"/>
    </source>
</evidence>